<dbReference type="Proteomes" id="UP000217289">
    <property type="component" value="Chromosome"/>
</dbReference>
<dbReference type="EMBL" id="CP022163">
    <property type="protein sequence ID" value="ATB33948.1"/>
    <property type="molecule type" value="Genomic_DNA"/>
</dbReference>
<keyword evidence="2" id="KW-1185">Reference proteome</keyword>
<gene>
    <name evidence="1" type="ORF">MEBOL_007449</name>
</gene>
<sequence length="67" mass="7334">MDETDPSALPFPTSLCHRCAAPPKYVRTKTSTFILCPLLPNKYPPQPVLRCGLFRPKPPEGSEGAPP</sequence>
<dbReference type="OrthoDB" id="286082at2"/>
<protein>
    <submittedName>
        <fullName evidence="1">Uncharacterized protein</fullName>
    </submittedName>
</protein>
<name>A0A250IRN8_9BACT</name>
<reference evidence="1 2" key="1">
    <citation type="submission" date="2017-06" db="EMBL/GenBank/DDBJ databases">
        <authorList>
            <person name="Kim H.J."/>
            <person name="Triplett B.A."/>
        </authorList>
    </citation>
    <scope>NUCLEOTIDE SEQUENCE [LARGE SCALE GENOMIC DNA]</scope>
    <source>
        <strain evidence="1 2">DSM 14713</strain>
    </source>
</reference>
<evidence type="ECO:0000313" key="1">
    <source>
        <dbReference type="EMBL" id="ATB33948.1"/>
    </source>
</evidence>
<accession>A0A250IRN8</accession>
<dbReference type="RefSeq" id="WP_095981906.1">
    <property type="nucleotide sequence ID" value="NZ_CP022163.1"/>
</dbReference>
<evidence type="ECO:0000313" key="2">
    <source>
        <dbReference type="Proteomes" id="UP000217289"/>
    </source>
</evidence>
<dbReference type="KEGG" id="mbd:MEBOL_007449"/>
<dbReference type="AlphaFoldDB" id="A0A250IRN8"/>
<organism evidence="1 2">
    <name type="scientific">Melittangium boletus DSM 14713</name>
    <dbReference type="NCBI Taxonomy" id="1294270"/>
    <lineage>
        <taxon>Bacteria</taxon>
        <taxon>Pseudomonadati</taxon>
        <taxon>Myxococcota</taxon>
        <taxon>Myxococcia</taxon>
        <taxon>Myxococcales</taxon>
        <taxon>Cystobacterineae</taxon>
        <taxon>Archangiaceae</taxon>
        <taxon>Melittangium</taxon>
    </lineage>
</organism>
<proteinExistence type="predicted"/>